<sequence length="106" mass="12283">MYLKLESVHAVKDKTLNSKSKLIQNTAPAPSNYNLFHCDKNDLDSYTQFLFLQENVSSEEDFCPDYLKFEFDENSLVSKKLKKQLSSTPRANVISKDCNFTNLFFL</sequence>
<reference evidence="1" key="1">
    <citation type="submission" date="2020-08" db="EMBL/GenBank/DDBJ databases">
        <title>Multicomponent nature underlies the extraordinary mechanical properties of spider dragline silk.</title>
        <authorList>
            <person name="Kono N."/>
            <person name="Nakamura H."/>
            <person name="Mori M."/>
            <person name="Yoshida Y."/>
            <person name="Ohtoshi R."/>
            <person name="Malay A.D."/>
            <person name="Moran D.A.P."/>
            <person name="Tomita M."/>
            <person name="Numata K."/>
            <person name="Arakawa K."/>
        </authorList>
    </citation>
    <scope>NUCLEOTIDE SEQUENCE</scope>
</reference>
<gene>
    <name evidence="1" type="ORF">NPIL_464361</name>
</gene>
<name>A0A8X6MLU3_NEPPI</name>
<organism evidence="1 2">
    <name type="scientific">Nephila pilipes</name>
    <name type="common">Giant wood spider</name>
    <name type="synonym">Nephila maculata</name>
    <dbReference type="NCBI Taxonomy" id="299642"/>
    <lineage>
        <taxon>Eukaryota</taxon>
        <taxon>Metazoa</taxon>
        <taxon>Ecdysozoa</taxon>
        <taxon>Arthropoda</taxon>
        <taxon>Chelicerata</taxon>
        <taxon>Arachnida</taxon>
        <taxon>Araneae</taxon>
        <taxon>Araneomorphae</taxon>
        <taxon>Entelegynae</taxon>
        <taxon>Araneoidea</taxon>
        <taxon>Nephilidae</taxon>
        <taxon>Nephila</taxon>
    </lineage>
</organism>
<dbReference type="Proteomes" id="UP000887013">
    <property type="component" value="Unassembled WGS sequence"/>
</dbReference>
<evidence type="ECO:0000313" key="2">
    <source>
        <dbReference type="Proteomes" id="UP000887013"/>
    </source>
</evidence>
<comment type="caution">
    <text evidence="1">The sequence shown here is derived from an EMBL/GenBank/DDBJ whole genome shotgun (WGS) entry which is preliminary data.</text>
</comment>
<dbReference type="EMBL" id="BMAW01048093">
    <property type="protein sequence ID" value="GFS64117.1"/>
    <property type="molecule type" value="Genomic_DNA"/>
</dbReference>
<proteinExistence type="predicted"/>
<dbReference type="AlphaFoldDB" id="A0A8X6MLU3"/>
<evidence type="ECO:0000313" key="1">
    <source>
        <dbReference type="EMBL" id="GFS64117.1"/>
    </source>
</evidence>
<keyword evidence="2" id="KW-1185">Reference proteome</keyword>
<protein>
    <submittedName>
        <fullName evidence="1">Uncharacterized protein</fullName>
    </submittedName>
</protein>
<accession>A0A8X6MLU3</accession>